<dbReference type="GO" id="GO:0004129">
    <property type="term" value="F:cytochrome-c oxidase activity"/>
    <property type="evidence" value="ECO:0007669"/>
    <property type="project" value="InterPro"/>
</dbReference>
<keyword evidence="4" id="KW-1003">Cell membrane</keyword>
<dbReference type="GO" id="GO:0005507">
    <property type="term" value="F:copper ion binding"/>
    <property type="evidence" value="ECO:0007669"/>
    <property type="project" value="InterPro"/>
</dbReference>
<keyword evidence="9 16" id="KW-1133">Transmembrane helix</keyword>
<feature type="domain" description="Cytochrome oxidase subunit II transmembrane region profile" evidence="18">
    <location>
        <begin position="23"/>
        <end position="119"/>
    </location>
</feature>
<dbReference type="InterPro" id="IPR008972">
    <property type="entry name" value="Cupredoxin"/>
</dbReference>
<dbReference type="InterPro" id="IPR034227">
    <property type="entry name" value="CuRO_UO_II"/>
</dbReference>
<feature type="compositionally biased region" description="Basic and acidic residues" evidence="15">
    <location>
        <begin position="306"/>
        <end position="317"/>
    </location>
</feature>
<dbReference type="PROSITE" id="PS50999">
    <property type="entry name" value="COX2_TM"/>
    <property type="match status" value="1"/>
</dbReference>
<evidence type="ECO:0000259" key="18">
    <source>
        <dbReference type="PROSITE" id="PS50999"/>
    </source>
</evidence>
<feature type="transmembrane region" description="Helical" evidence="16">
    <location>
        <begin position="45"/>
        <end position="69"/>
    </location>
</feature>
<keyword evidence="5" id="KW-0679">Respiratory chain</keyword>
<dbReference type="InterPro" id="IPR006333">
    <property type="entry name" value="Cyt_o_ubiquinol_oxidase_su2"/>
</dbReference>
<dbReference type="GO" id="GO:0016682">
    <property type="term" value="F:oxidoreductase activity, acting on diphenols and related substances as donors, oxygen as acceptor"/>
    <property type="evidence" value="ECO:0007669"/>
    <property type="project" value="InterPro"/>
</dbReference>
<dbReference type="PROSITE" id="PS50857">
    <property type="entry name" value="COX2_CUA"/>
    <property type="match status" value="1"/>
</dbReference>
<keyword evidence="3" id="KW-0813">Transport</keyword>
<dbReference type="CDD" id="cd04212">
    <property type="entry name" value="CuRO_UO_II"/>
    <property type="match status" value="1"/>
</dbReference>
<dbReference type="PANTHER" id="PTHR22888:SF18">
    <property type="entry name" value="CYTOCHROME BO(3) UBIQUINOL OXIDASE SUBUNIT 2"/>
    <property type="match status" value="1"/>
</dbReference>
<dbReference type="KEGG" id="ssau:H8M03_11445"/>
<evidence type="ECO:0000256" key="15">
    <source>
        <dbReference type="SAM" id="MobiDB-lite"/>
    </source>
</evidence>
<evidence type="ECO:0000256" key="4">
    <source>
        <dbReference type="ARBA" id="ARBA00022475"/>
    </source>
</evidence>
<dbReference type="EMBL" id="CP060697">
    <property type="protein sequence ID" value="QNM82599.1"/>
    <property type="molecule type" value="Genomic_DNA"/>
</dbReference>
<evidence type="ECO:0000256" key="1">
    <source>
        <dbReference type="ARBA" id="ARBA00004651"/>
    </source>
</evidence>
<dbReference type="Pfam" id="PF06481">
    <property type="entry name" value="COX_ARM"/>
    <property type="match status" value="1"/>
</dbReference>
<keyword evidence="20" id="KW-1185">Reference proteome</keyword>
<dbReference type="InterPro" id="IPR036257">
    <property type="entry name" value="Cyt_c_oxidase_su2_TM_sf"/>
</dbReference>
<dbReference type="AlphaFoldDB" id="A0A7G9L1V0"/>
<keyword evidence="13" id="KW-0449">Lipoprotein</keyword>
<evidence type="ECO:0000256" key="8">
    <source>
        <dbReference type="ARBA" id="ARBA00022982"/>
    </source>
</evidence>
<keyword evidence="6 16" id="KW-0812">Transmembrane</keyword>
<keyword evidence="10" id="KW-0560">Oxidoreductase</keyword>
<proteinExistence type="inferred from homology"/>
<dbReference type="SUPFAM" id="SSF49503">
    <property type="entry name" value="Cupredoxins"/>
    <property type="match status" value="1"/>
</dbReference>
<dbReference type="PANTHER" id="PTHR22888">
    <property type="entry name" value="CYTOCHROME C OXIDASE, SUBUNIT II"/>
    <property type="match status" value="1"/>
</dbReference>
<evidence type="ECO:0000256" key="11">
    <source>
        <dbReference type="ARBA" id="ARBA00023136"/>
    </source>
</evidence>
<sequence>MLQRILPIPDRTRACLALAALALLSGCSSEVLNPAGDVARQQRDIIFISTGLMLLIIVPVLILICLFAWRYRKGKGGTYDPNFDHSTALELVIWSAPLLIIIALGALTWSSTHLLDPFRPLDRLAAGGQEASAPKEDVLRVQVVSMDWKWLFIYPEEGIATVNELVLPLNRQVRFDMTSTNMMNTFYAPTLAGMIYTMPGMQSQLHAVLNKPGTYSGLSANYSGAGFSDMRFTLHGVDRAGFEAWAAKAKSSGKSLDLATYQKLELPSEKVPPIVFGAVDPDLYRRILERCVNPGTPCMSQLMAHDRRAGGDPRDVRPGAGMPAAGSSMPQHGKPEGALLKSPSEKGSGANITKPADPDAALGTRKPGAEENRNMSAIHPHHAPAASRQAQA</sequence>
<evidence type="ECO:0000256" key="6">
    <source>
        <dbReference type="ARBA" id="ARBA00022692"/>
    </source>
</evidence>
<protein>
    <recommendedName>
        <fullName evidence="14">Ubiquinol oxidase polypeptide II</fullName>
    </recommendedName>
</protein>
<dbReference type="InterPro" id="IPR045187">
    <property type="entry name" value="CcO_II"/>
</dbReference>
<dbReference type="InterPro" id="IPR011759">
    <property type="entry name" value="Cyt_c_oxidase_su2_TM_dom"/>
</dbReference>
<dbReference type="SUPFAM" id="SSF81464">
    <property type="entry name" value="Cytochrome c oxidase subunit II-like, transmembrane region"/>
    <property type="match status" value="1"/>
</dbReference>
<evidence type="ECO:0000256" key="16">
    <source>
        <dbReference type="SAM" id="Phobius"/>
    </source>
</evidence>
<keyword evidence="7" id="KW-0732">Signal</keyword>
<evidence type="ECO:0000256" key="9">
    <source>
        <dbReference type="ARBA" id="ARBA00022989"/>
    </source>
</evidence>
<evidence type="ECO:0000313" key="20">
    <source>
        <dbReference type="Proteomes" id="UP000515861"/>
    </source>
</evidence>
<evidence type="ECO:0000256" key="13">
    <source>
        <dbReference type="ARBA" id="ARBA00023288"/>
    </source>
</evidence>
<dbReference type="Proteomes" id="UP000515861">
    <property type="component" value="Chromosome"/>
</dbReference>
<dbReference type="GO" id="GO:0005886">
    <property type="term" value="C:plasma membrane"/>
    <property type="evidence" value="ECO:0007669"/>
    <property type="project" value="UniProtKB-SubCell"/>
</dbReference>
<evidence type="ECO:0000256" key="12">
    <source>
        <dbReference type="ARBA" id="ARBA00023139"/>
    </source>
</evidence>
<comment type="subcellular location">
    <subcellularLocation>
        <location evidence="1">Cell membrane</location>
        <topology evidence="1">Multi-pass membrane protein</topology>
    </subcellularLocation>
</comment>
<evidence type="ECO:0000256" key="14">
    <source>
        <dbReference type="ARBA" id="ARBA00030198"/>
    </source>
</evidence>
<dbReference type="NCBIfam" id="TIGR01433">
    <property type="entry name" value="CyoA"/>
    <property type="match status" value="1"/>
</dbReference>
<dbReference type="InterPro" id="IPR002429">
    <property type="entry name" value="CcO_II-like_C"/>
</dbReference>
<dbReference type="Gene3D" id="2.60.40.420">
    <property type="entry name" value="Cupredoxins - blue copper proteins"/>
    <property type="match status" value="1"/>
</dbReference>
<reference evidence="19 20" key="1">
    <citation type="submission" date="2020-08" db="EMBL/GenBank/DDBJ databases">
        <title>Sphingomonas sp. sand1-3 16S ribosomal RNA gene Genome sequencing and assembly.</title>
        <authorList>
            <person name="Kang M."/>
        </authorList>
    </citation>
    <scope>NUCLEOTIDE SEQUENCE [LARGE SCALE GENOMIC DNA]</scope>
    <source>
        <strain evidence="20">sand1-3</strain>
    </source>
</reference>
<comment type="similarity">
    <text evidence="2">Belongs to the cytochrome c oxidase subunit 2 family.</text>
</comment>
<evidence type="ECO:0000256" key="2">
    <source>
        <dbReference type="ARBA" id="ARBA00007866"/>
    </source>
</evidence>
<keyword evidence="11 16" id="KW-0472">Membrane</keyword>
<dbReference type="Pfam" id="PF00116">
    <property type="entry name" value="COX2"/>
    <property type="match status" value="1"/>
</dbReference>
<evidence type="ECO:0000256" key="7">
    <source>
        <dbReference type="ARBA" id="ARBA00022729"/>
    </source>
</evidence>
<evidence type="ECO:0000256" key="5">
    <source>
        <dbReference type="ARBA" id="ARBA00022660"/>
    </source>
</evidence>
<keyword evidence="8" id="KW-0249">Electron transport</keyword>
<feature type="domain" description="Cytochrome oxidase subunit II copper A binding" evidence="17">
    <location>
        <begin position="136"/>
        <end position="248"/>
    </location>
</feature>
<evidence type="ECO:0000313" key="19">
    <source>
        <dbReference type="EMBL" id="QNM82599.1"/>
    </source>
</evidence>
<keyword evidence="12" id="KW-0564">Palmitate</keyword>
<gene>
    <name evidence="19" type="primary">cyoA</name>
    <name evidence="19" type="ORF">H8M03_11445</name>
</gene>
<evidence type="ECO:0000256" key="10">
    <source>
        <dbReference type="ARBA" id="ARBA00023002"/>
    </source>
</evidence>
<dbReference type="Gene3D" id="1.10.287.90">
    <property type="match status" value="1"/>
</dbReference>
<dbReference type="PROSITE" id="PS51257">
    <property type="entry name" value="PROKAR_LIPOPROTEIN"/>
    <property type="match status" value="1"/>
</dbReference>
<name>A0A7G9L1V0_9SPHN</name>
<feature type="transmembrane region" description="Helical" evidence="16">
    <location>
        <begin position="89"/>
        <end position="109"/>
    </location>
</feature>
<feature type="region of interest" description="Disordered" evidence="15">
    <location>
        <begin position="306"/>
        <end position="392"/>
    </location>
</feature>
<dbReference type="GO" id="GO:0009486">
    <property type="term" value="F:cytochrome bo3 ubiquinol oxidase activity"/>
    <property type="evidence" value="ECO:0007669"/>
    <property type="project" value="InterPro"/>
</dbReference>
<dbReference type="RefSeq" id="WP_187479554.1">
    <property type="nucleotide sequence ID" value="NZ_CP060697.1"/>
</dbReference>
<evidence type="ECO:0000259" key="17">
    <source>
        <dbReference type="PROSITE" id="PS50857"/>
    </source>
</evidence>
<dbReference type="GO" id="GO:0042773">
    <property type="term" value="P:ATP synthesis coupled electron transport"/>
    <property type="evidence" value="ECO:0007669"/>
    <property type="project" value="TreeGrafter"/>
</dbReference>
<evidence type="ECO:0000256" key="3">
    <source>
        <dbReference type="ARBA" id="ARBA00022448"/>
    </source>
</evidence>
<accession>A0A7G9L1V0</accession>
<organism evidence="19 20">
    <name type="scientific">Sphingomonas sabuli</name>
    <dbReference type="NCBI Taxonomy" id="2764186"/>
    <lineage>
        <taxon>Bacteria</taxon>
        <taxon>Pseudomonadati</taxon>
        <taxon>Pseudomonadota</taxon>
        <taxon>Alphaproteobacteria</taxon>
        <taxon>Sphingomonadales</taxon>
        <taxon>Sphingomonadaceae</taxon>
        <taxon>Sphingomonas</taxon>
    </lineage>
</organism>
<dbReference type="InterPro" id="IPR010514">
    <property type="entry name" value="COX_ARM"/>
</dbReference>